<proteinExistence type="predicted"/>
<evidence type="ECO:0000313" key="1">
    <source>
        <dbReference type="EMBL" id="EJC29371.1"/>
    </source>
</evidence>
<comment type="caution">
    <text evidence="1">The sequence shown here is derived from an EMBL/GenBank/DDBJ whole genome shotgun (WGS) entry which is preliminary data.</text>
</comment>
<dbReference type="EMBL" id="AKQH01000006">
    <property type="protein sequence ID" value="EJC29371.1"/>
    <property type="molecule type" value="Genomic_DNA"/>
</dbReference>
<gene>
    <name evidence="1" type="ORF">HPHPP11B_0905</name>
</gene>
<name>J0S1P0_HELPX</name>
<protein>
    <submittedName>
        <fullName evidence="1">Uncharacterized protein</fullName>
    </submittedName>
</protein>
<organism evidence="1 2">
    <name type="scientific">Helicobacter pylori Hp P-11b</name>
    <dbReference type="NCBI Taxonomy" id="992106"/>
    <lineage>
        <taxon>Bacteria</taxon>
        <taxon>Pseudomonadati</taxon>
        <taxon>Campylobacterota</taxon>
        <taxon>Epsilonproteobacteria</taxon>
        <taxon>Campylobacterales</taxon>
        <taxon>Helicobacteraceae</taxon>
        <taxon>Helicobacter</taxon>
    </lineage>
</organism>
<evidence type="ECO:0000313" key="2">
    <source>
        <dbReference type="Proteomes" id="UP000005601"/>
    </source>
</evidence>
<reference evidence="1 2" key="1">
    <citation type="submission" date="2012-05" db="EMBL/GenBank/DDBJ databases">
        <title>Genome sequence of Helicobacter pylori Hp P-11b.</title>
        <authorList>
            <person name="Blanchard T.G."/>
            <person name="Czinn S.J."/>
            <person name="McCracken C."/>
            <person name="Abolude K."/>
            <person name="Maroo A."/>
            <person name="Santana-Cruz I."/>
            <person name="Tallon L.J."/>
            <person name="Ficke F.W.F."/>
        </authorList>
    </citation>
    <scope>NUCLEOTIDE SEQUENCE [LARGE SCALE GENOMIC DNA]</scope>
    <source>
        <strain evidence="1 2">Hp P-11b</strain>
    </source>
</reference>
<accession>J0S1P0</accession>
<sequence>MSSNLRLIDGYWVELSQKYFWGLKNSISNFSKTDKTDMKKSA</sequence>
<dbReference type="Proteomes" id="UP000005601">
    <property type="component" value="Unassembled WGS sequence"/>
</dbReference>
<dbReference type="PATRIC" id="fig|992106.3.peg.875"/>
<dbReference type="AlphaFoldDB" id="J0S1P0"/>